<evidence type="ECO:0000259" key="16">
    <source>
        <dbReference type="PROSITE" id="PS50885"/>
    </source>
</evidence>
<evidence type="ECO:0000256" key="4">
    <source>
        <dbReference type="ARBA" id="ARBA00022475"/>
    </source>
</evidence>
<keyword evidence="7 14" id="KW-0812">Transmembrane</keyword>
<name>A0A0P8WCS7_9CLOT</name>
<keyword evidence="10" id="KW-0067">ATP-binding</keyword>
<feature type="transmembrane region" description="Helical" evidence="14">
    <location>
        <begin position="164"/>
        <end position="186"/>
    </location>
</feature>
<dbReference type="CDD" id="cd00075">
    <property type="entry name" value="HATPase"/>
    <property type="match status" value="1"/>
</dbReference>
<evidence type="ECO:0000256" key="10">
    <source>
        <dbReference type="ARBA" id="ARBA00022840"/>
    </source>
</evidence>
<comment type="caution">
    <text evidence="17">The sequence shown here is derived from an EMBL/GenBank/DDBJ whole genome shotgun (WGS) entry which is preliminary data.</text>
</comment>
<dbReference type="GO" id="GO:0005886">
    <property type="term" value="C:plasma membrane"/>
    <property type="evidence" value="ECO:0007669"/>
    <property type="project" value="UniProtKB-SubCell"/>
</dbReference>
<dbReference type="SUPFAM" id="SSF55874">
    <property type="entry name" value="ATPase domain of HSP90 chaperone/DNA topoisomerase II/histidine kinase"/>
    <property type="match status" value="1"/>
</dbReference>
<dbReference type="InterPro" id="IPR005467">
    <property type="entry name" value="His_kinase_dom"/>
</dbReference>
<evidence type="ECO:0000256" key="3">
    <source>
        <dbReference type="ARBA" id="ARBA00012438"/>
    </source>
</evidence>
<evidence type="ECO:0000256" key="8">
    <source>
        <dbReference type="ARBA" id="ARBA00022741"/>
    </source>
</evidence>
<dbReference type="Gene3D" id="3.30.450.20">
    <property type="entry name" value="PAS domain"/>
    <property type="match status" value="1"/>
</dbReference>
<keyword evidence="4" id="KW-1003">Cell membrane</keyword>
<keyword evidence="9" id="KW-0418">Kinase</keyword>
<dbReference type="Proteomes" id="UP000050326">
    <property type="component" value="Unassembled WGS sequence"/>
</dbReference>
<organism evidence="17 18">
    <name type="scientific">Oxobacter pfennigii</name>
    <dbReference type="NCBI Taxonomy" id="36849"/>
    <lineage>
        <taxon>Bacteria</taxon>
        <taxon>Bacillati</taxon>
        <taxon>Bacillota</taxon>
        <taxon>Clostridia</taxon>
        <taxon>Eubacteriales</taxon>
        <taxon>Clostridiaceae</taxon>
        <taxon>Oxobacter</taxon>
    </lineage>
</organism>
<evidence type="ECO:0000256" key="12">
    <source>
        <dbReference type="ARBA" id="ARBA00023012"/>
    </source>
</evidence>
<proteinExistence type="predicted"/>
<evidence type="ECO:0000256" key="2">
    <source>
        <dbReference type="ARBA" id="ARBA00004651"/>
    </source>
</evidence>
<dbReference type="SUPFAM" id="SSF103190">
    <property type="entry name" value="Sensory domain-like"/>
    <property type="match status" value="1"/>
</dbReference>
<dbReference type="SMART" id="SM00304">
    <property type="entry name" value="HAMP"/>
    <property type="match status" value="1"/>
</dbReference>
<keyword evidence="6 17" id="KW-0808">Transferase</keyword>
<dbReference type="InterPro" id="IPR003661">
    <property type="entry name" value="HisK_dim/P_dom"/>
</dbReference>
<feature type="domain" description="HAMP" evidence="16">
    <location>
        <begin position="188"/>
        <end position="240"/>
    </location>
</feature>
<evidence type="ECO:0000256" key="14">
    <source>
        <dbReference type="SAM" id="Phobius"/>
    </source>
</evidence>
<keyword evidence="11 14" id="KW-1133">Transmembrane helix</keyword>
<evidence type="ECO:0000256" key="13">
    <source>
        <dbReference type="ARBA" id="ARBA00023136"/>
    </source>
</evidence>
<dbReference type="GO" id="GO:0005524">
    <property type="term" value="F:ATP binding"/>
    <property type="evidence" value="ECO:0007669"/>
    <property type="project" value="UniProtKB-KW"/>
</dbReference>
<keyword evidence="12" id="KW-0902">Two-component regulatory system</keyword>
<evidence type="ECO:0000256" key="5">
    <source>
        <dbReference type="ARBA" id="ARBA00022553"/>
    </source>
</evidence>
<comment type="subcellular location">
    <subcellularLocation>
        <location evidence="2">Cell membrane</location>
        <topology evidence="2">Multi-pass membrane protein</topology>
    </subcellularLocation>
</comment>
<dbReference type="SUPFAM" id="SSF158472">
    <property type="entry name" value="HAMP domain-like"/>
    <property type="match status" value="1"/>
</dbReference>
<dbReference type="FunFam" id="3.30.565.10:FF:000006">
    <property type="entry name" value="Sensor histidine kinase WalK"/>
    <property type="match status" value="1"/>
</dbReference>
<dbReference type="CDD" id="cd06225">
    <property type="entry name" value="HAMP"/>
    <property type="match status" value="1"/>
</dbReference>
<sequence length="466" mass="52092">MKSIRTRLAGYFMLVIIITVSILEVFLISAVKTNYYNNVEEILSNQIVFSSEFYSRYFPSSSLGDNILDNIDVFWQQTAAQVQIIDLSGNVLMDSIGVDHKESLDTSDVKKALQGEKGRWVGNVEYDSYNVMAVSYPLKSDGNIIGVLRFITSLKETDKAIRSIAMIFIWTGIAVVFISGLVSIFLSNTITRHVKEVTLVAEKMASGNLKIRSIKKYNDEIGKLSDTLNFMAEEIVKKEQLKNEFISSVSHELRTPLTSIKGWAITLKSSKEGEKELLEDGLNIIEQESDRLTHMVEELLDFSRFVSGKISLNKEDVDIYKIIKNIDKQLSPRANAENIDFTVWCPDGASYVYGDENRLRQVFINILDNAFKFTSPKGMVALTAKEEGENVVIRIKDNGSGISKEDLPYVKERFHKGKSSKSKNGLGLSICDEIVKLHGGSLEIKSEQGMGTEVVVILPAGGYSND</sequence>
<dbReference type="STRING" id="36849.OXPF_08860"/>
<dbReference type="PATRIC" id="fig|36849.3.peg.945"/>
<evidence type="ECO:0000313" key="17">
    <source>
        <dbReference type="EMBL" id="KPU45653.1"/>
    </source>
</evidence>
<dbReference type="InterPro" id="IPR003660">
    <property type="entry name" value="HAMP_dom"/>
</dbReference>
<dbReference type="AlphaFoldDB" id="A0A0P8WCS7"/>
<evidence type="ECO:0000313" key="18">
    <source>
        <dbReference type="Proteomes" id="UP000050326"/>
    </source>
</evidence>
<keyword evidence="13 14" id="KW-0472">Membrane</keyword>
<gene>
    <name evidence="17" type="primary">phoR_3</name>
    <name evidence="17" type="ORF">OXPF_08860</name>
</gene>
<evidence type="ECO:0000259" key="15">
    <source>
        <dbReference type="PROSITE" id="PS50109"/>
    </source>
</evidence>
<feature type="domain" description="Histidine kinase" evidence="15">
    <location>
        <begin position="248"/>
        <end position="462"/>
    </location>
</feature>
<dbReference type="SUPFAM" id="SSF47384">
    <property type="entry name" value="Homodimeric domain of signal transducing histidine kinase"/>
    <property type="match status" value="1"/>
</dbReference>
<dbReference type="SMART" id="SM00387">
    <property type="entry name" value="HATPase_c"/>
    <property type="match status" value="1"/>
</dbReference>
<dbReference type="EMBL" id="LKET01000021">
    <property type="protein sequence ID" value="KPU45653.1"/>
    <property type="molecule type" value="Genomic_DNA"/>
</dbReference>
<reference evidence="17 18" key="1">
    <citation type="submission" date="2015-09" db="EMBL/GenBank/DDBJ databases">
        <title>Genome sequence of Oxobacter pfennigii DSM 3222.</title>
        <authorList>
            <person name="Poehlein A."/>
            <person name="Bengelsdorf F.R."/>
            <person name="Schiel-Bengelsdorf B."/>
            <person name="Duerre P."/>
            <person name="Daniel R."/>
        </authorList>
    </citation>
    <scope>NUCLEOTIDE SEQUENCE [LARGE SCALE GENOMIC DNA]</scope>
    <source>
        <strain evidence="17 18">DSM 3222</strain>
    </source>
</reference>
<dbReference type="Pfam" id="PF00672">
    <property type="entry name" value="HAMP"/>
    <property type="match status" value="1"/>
</dbReference>
<evidence type="ECO:0000256" key="6">
    <source>
        <dbReference type="ARBA" id="ARBA00022679"/>
    </source>
</evidence>
<dbReference type="Gene3D" id="1.10.287.130">
    <property type="match status" value="1"/>
</dbReference>
<dbReference type="FunFam" id="1.10.287.130:FF:000001">
    <property type="entry name" value="Two-component sensor histidine kinase"/>
    <property type="match status" value="1"/>
</dbReference>
<dbReference type="Gene3D" id="1.10.8.500">
    <property type="entry name" value="HAMP domain in histidine kinase"/>
    <property type="match status" value="1"/>
</dbReference>
<dbReference type="OrthoDB" id="2359336at2"/>
<dbReference type="InterPro" id="IPR003594">
    <property type="entry name" value="HATPase_dom"/>
</dbReference>
<dbReference type="PRINTS" id="PR00344">
    <property type="entry name" value="BCTRLSENSOR"/>
</dbReference>
<dbReference type="InterPro" id="IPR036890">
    <property type="entry name" value="HATPase_C_sf"/>
</dbReference>
<dbReference type="Pfam" id="PF00512">
    <property type="entry name" value="HisKA"/>
    <property type="match status" value="1"/>
</dbReference>
<dbReference type="InterPro" id="IPR004358">
    <property type="entry name" value="Sig_transdc_His_kin-like_C"/>
</dbReference>
<dbReference type="PROSITE" id="PS50109">
    <property type="entry name" value="HIS_KIN"/>
    <property type="match status" value="1"/>
</dbReference>
<feature type="transmembrane region" description="Helical" evidence="14">
    <location>
        <begin position="12"/>
        <end position="31"/>
    </location>
</feature>
<evidence type="ECO:0000256" key="1">
    <source>
        <dbReference type="ARBA" id="ARBA00000085"/>
    </source>
</evidence>
<dbReference type="GO" id="GO:0000155">
    <property type="term" value="F:phosphorelay sensor kinase activity"/>
    <property type="evidence" value="ECO:0007669"/>
    <property type="project" value="InterPro"/>
</dbReference>
<dbReference type="InterPro" id="IPR036097">
    <property type="entry name" value="HisK_dim/P_sf"/>
</dbReference>
<dbReference type="PANTHER" id="PTHR45528">
    <property type="entry name" value="SENSOR HISTIDINE KINASE CPXA"/>
    <property type="match status" value="1"/>
</dbReference>
<dbReference type="Pfam" id="PF02518">
    <property type="entry name" value="HATPase_c"/>
    <property type="match status" value="1"/>
</dbReference>
<protein>
    <recommendedName>
        <fullName evidence="3">histidine kinase</fullName>
        <ecNumber evidence="3">2.7.13.3</ecNumber>
    </recommendedName>
</protein>
<dbReference type="PROSITE" id="PS50885">
    <property type="entry name" value="HAMP"/>
    <property type="match status" value="1"/>
</dbReference>
<accession>A0A0P8WCS7</accession>
<evidence type="ECO:0000256" key="11">
    <source>
        <dbReference type="ARBA" id="ARBA00022989"/>
    </source>
</evidence>
<dbReference type="SMART" id="SM00388">
    <property type="entry name" value="HisKA"/>
    <property type="match status" value="1"/>
</dbReference>
<dbReference type="InterPro" id="IPR050398">
    <property type="entry name" value="HssS/ArlS-like"/>
</dbReference>
<dbReference type="EC" id="2.7.13.3" evidence="3"/>
<dbReference type="InterPro" id="IPR029151">
    <property type="entry name" value="Sensor-like_sf"/>
</dbReference>
<keyword evidence="5" id="KW-0597">Phosphoprotein</keyword>
<dbReference type="PANTHER" id="PTHR45528:SF1">
    <property type="entry name" value="SENSOR HISTIDINE KINASE CPXA"/>
    <property type="match status" value="1"/>
</dbReference>
<dbReference type="CDD" id="cd00082">
    <property type="entry name" value="HisKA"/>
    <property type="match status" value="1"/>
</dbReference>
<comment type="catalytic activity">
    <reaction evidence="1">
        <text>ATP + protein L-histidine = ADP + protein N-phospho-L-histidine.</text>
        <dbReference type="EC" id="2.7.13.3"/>
    </reaction>
</comment>
<keyword evidence="8" id="KW-0547">Nucleotide-binding</keyword>
<keyword evidence="18" id="KW-1185">Reference proteome</keyword>
<evidence type="ECO:0000256" key="9">
    <source>
        <dbReference type="ARBA" id="ARBA00022777"/>
    </source>
</evidence>
<dbReference type="Gene3D" id="3.30.565.10">
    <property type="entry name" value="Histidine kinase-like ATPase, C-terminal domain"/>
    <property type="match status" value="1"/>
</dbReference>
<dbReference type="RefSeq" id="WP_054873989.1">
    <property type="nucleotide sequence ID" value="NZ_LKET01000021.1"/>
</dbReference>
<evidence type="ECO:0000256" key="7">
    <source>
        <dbReference type="ARBA" id="ARBA00022692"/>
    </source>
</evidence>